<evidence type="ECO:0000256" key="4">
    <source>
        <dbReference type="ARBA" id="ARBA00022989"/>
    </source>
</evidence>
<keyword evidence="4 7" id="KW-1133">Transmembrane helix</keyword>
<dbReference type="PANTHER" id="PTHR16007">
    <property type="entry name" value="EPIDIDYMAL MEMBRANE PROTEIN E9-RELATED"/>
    <property type="match status" value="1"/>
</dbReference>
<comment type="subcellular location">
    <subcellularLocation>
        <location evidence="1">Membrane</location>
        <topology evidence="1">Multi-pass membrane protein</topology>
    </subcellularLocation>
</comment>
<evidence type="ECO:0000313" key="8">
    <source>
        <dbReference type="EMBL" id="GFR97694.1"/>
    </source>
</evidence>
<dbReference type="InterPro" id="IPR042127">
    <property type="entry name" value="TMEM45"/>
</dbReference>
<sequence>MYAFFLISGVVDMVGYSGTTIPDGLDYCTLALALAIEGLLFASHVHGREILDIHIHLLLVKVIAATVVVVLLEARFRRHPLLPLGRAFLLMLQGTWFWAVAVILYKHGQGHSDWDLSSPESVMMATIYFSWHCAVIFVVMIFMHLLMARFYLGRSGEKSLLPSRERLHNLSKATWGEVPNSDTKYSILSSDEDMDSNDNDGGGDFNANNKNFKMERGVDFEEA</sequence>
<dbReference type="GO" id="GO:0016020">
    <property type="term" value="C:membrane"/>
    <property type="evidence" value="ECO:0007669"/>
    <property type="project" value="UniProtKB-SubCell"/>
</dbReference>
<keyword evidence="9" id="KW-1185">Reference proteome</keyword>
<accession>A0AAV4HJ55</accession>
<evidence type="ECO:0000256" key="2">
    <source>
        <dbReference type="ARBA" id="ARBA00006948"/>
    </source>
</evidence>
<feature type="transmembrane region" description="Helical" evidence="7">
    <location>
        <begin position="125"/>
        <end position="152"/>
    </location>
</feature>
<dbReference type="InterPro" id="IPR006904">
    <property type="entry name" value="DUF716"/>
</dbReference>
<comment type="similarity">
    <text evidence="2">Belongs to the TMEM45 family.</text>
</comment>
<keyword evidence="5 7" id="KW-0472">Membrane</keyword>
<dbReference type="EMBL" id="BMAT01002039">
    <property type="protein sequence ID" value="GFR97694.1"/>
    <property type="molecule type" value="Genomic_DNA"/>
</dbReference>
<dbReference type="PANTHER" id="PTHR16007:SF15">
    <property type="entry name" value="TRANSMEMBRANE PROTEIN 45B"/>
    <property type="match status" value="1"/>
</dbReference>
<dbReference type="AlphaFoldDB" id="A0AAV4HJ55"/>
<protein>
    <submittedName>
        <fullName evidence="8">Transmembrane protein 45B</fullName>
    </submittedName>
</protein>
<feature type="transmembrane region" description="Helical" evidence="7">
    <location>
        <begin position="84"/>
        <end position="105"/>
    </location>
</feature>
<evidence type="ECO:0000313" key="9">
    <source>
        <dbReference type="Proteomes" id="UP000762676"/>
    </source>
</evidence>
<evidence type="ECO:0000256" key="1">
    <source>
        <dbReference type="ARBA" id="ARBA00004141"/>
    </source>
</evidence>
<dbReference type="Pfam" id="PF04819">
    <property type="entry name" value="DUF716"/>
    <property type="match status" value="1"/>
</dbReference>
<evidence type="ECO:0000256" key="5">
    <source>
        <dbReference type="ARBA" id="ARBA00023136"/>
    </source>
</evidence>
<organism evidence="8 9">
    <name type="scientific">Elysia marginata</name>
    <dbReference type="NCBI Taxonomy" id="1093978"/>
    <lineage>
        <taxon>Eukaryota</taxon>
        <taxon>Metazoa</taxon>
        <taxon>Spiralia</taxon>
        <taxon>Lophotrochozoa</taxon>
        <taxon>Mollusca</taxon>
        <taxon>Gastropoda</taxon>
        <taxon>Heterobranchia</taxon>
        <taxon>Euthyneura</taxon>
        <taxon>Panpulmonata</taxon>
        <taxon>Sacoglossa</taxon>
        <taxon>Placobranchoidea</taxon>
        <taxon>Plakobranchidae</taxon>
        <taxon>Elysia</taxon>
    </lineage>
</organism>
<reference evidence="8 9" key="1">
    <citation type="journal article" date="2021" name="Elife">
        <title>Chloroplast acquisition without the gene transfer in kleptoplastic sea slugs, Plakobranchus ocellatus.</title>
        <authorList>
            <person name="Maeda T."/>
            <person name="Takahashi S."/>
            <person name="Yoshida T."/>
            <person name="Shimamura S."/>
            <person name="Takaki Y."/>
            <person name="Nagai Y."/>
            <person name="Toyoda A."/>
            <person name="Suzuki Y."/>
            <person name="Arimoto A."/>
            <person name="Ishii H."/>
            <person name="Satoh N."/>
            <person name="Nishiyama T."/>
            <person name="Hasebe M."/>
            <person name="Maruyama T."/>
            <person name="Minagawa J."/>
            <person name="Obokata J."/>
            <person name="Shigenobu S."/>
        </authorList>
    </citation>
    <scope>NUCLEOTIDE SEQUENCE [LARGE SCALE GENOMIC DNA]</scope>
</reference>
<keyword evidence="3 7" id="KW-0812">Transmembrane</keyword>
<evidence type="ECO:0000256" key="3">
    <source>
        <dbReference type="ARBA" id="ARBA00022692"/>
    </source>
</evidence>
<feature type="transmembrane region" description="Helical" evidence="7">
    <location>
        <begin position="53"/>
        <end position="72"/>
    </location>
</feature>
<comment type="caution">
    <text evidence="8">The sequence shown here is derived from an EMBL/GenBank/DDBJ whole genome shotgun (WGS) entry which is preliminary data.</text>
</comment>
<feature type="region of interest" description="Disordered" evidence="6">
    <location>
        <begin position="186"/>
        <end position="210"/>
    </location>
</feature>
<dbReference type="Proteomes" id="UP000762676">
    <property type="component" value="Unassembled WGS sequence"/>
</dbReference>
<name>A0AAV4HJ55_9GAST</name>
<evidence type="ECO:0000256" key="6">
    <source>
        <dbReference type="SAM" id="MobiDB-lite"/>
    </source>
</evidence>
<proteinExistence type="inferred from homology"/>
<gene>
    <name evidence="8" type="ORF">ElyMa_000999300</name>
</gene>
<evidence type="ECO:0000256" key="7">
    <source>
        <dbReference type="SAM" id="Phobius"/>
    </source>
</evidence>